<dbReference type="PIRSF" id="PIRSF005572">
    <property type="entry name" value="NifS"/>
    <property type="match status" value="1"/>
</dbReference>
<dbReference type="PANTHER" id="PTHR11601">
    <property type="entry name" value="CYSTEINE DESULFURYLASE FAMILY MEMBER"/>
    <property type="match status" value="1"/>
</dbReference>
<dbReference type="SUPFAM" id="SSF53383">
    <property type="entry name" value="PLP-dependent transferases"/>
    <property type="match status" value="1"/>
</dbReference>
<dbReference type="EMBL" id="SIJB01000024">
    <property type="protein sequence ID" value="NBI29390.1"/>
    <property type="molecule type" value="Genomic_DNA"/>
</dbReference>
<evidence type="ECO:0000259" key="8">
    <source>
        <dbReference type="Pfam" id="PF00266"/>
    </source>
</evidence>
<dbReference type="PROSITE" id="PS00595">
    <property type="entry name" value="AA_TRANSFER_CLASS_5"/>
    <property type="match status" value="1"/>
</dbReference>
<sequence length="384" mass="42706">MKMYYFDHSATTPPFNEVTDTVVEVMKNYYGNPSSLHQLGIDAEQLLKRARNVISESLGVNGEQLIFTSGGTESNNMAIKGVALQYQNRGKHLITTEIEHASVYESFKQLEKAGYHVTYLPVDQTGQVSIEDLEHALTDETILVSIMHVNNEVGRIQPIKKMASLLKKRKRIIFHVDAIQSVGKIPIHPEDWGIDLMSVSAHKLNGPKGVGVLYYRDGIKLYPLLTGGGQEAGYRSGTENVPLIVGMAKAIRISMDKQTINLEHLYRLRKKLTDFIIQIPELHLNGSTNPEHMAPHIVHFSFTGMKSEVIVHALEKKGIYVSTRSACASGESKASRVLSAMGVSEHNANSGIRISMSAQQTTQDINILCKQLKQVVHDYKGFIK</sequence>
<reference evidence="9 10" key="1">
    <citation type="submission" date="2019-01" db="EMBL/GenBank/DDBJ databases">
        <title>Chengkuizengella sp. nov., isolated from deep-sea sediment of East Pacific Ocean.</title>
        <authorList>
            <person name="Yang J."/>
            <person name="Lai Q."/>
            <person name="Shao Z."/>
        </authorList>
    </citation>
    <scope>NUCLEOTIDE SEQUENCE [LARGE SCALE GENOMIC DNA]</scope>
    <source>
        <strain evidence="9 10">YPA3-1-1</strain>
    </source>
</reference>
<dbReference type="Proteomes" id="UP000448943">
    <property type="component" value="Unassembled WGS sequence"/>
</dbReference>
<dbReference type="Gene3D" id="3.90.1150.10">
    <property type="entry name" value="Aspartate Aminotransferase, domain 1"/>
    <property type="match status" value="1"/>
</dbReference>
<evidence type="ECO:0000256" key="7">
    <source>
        <dbReference type="RuleBase" id="RU004504"/>
    </source>
</evidence>
<evidence type="ECO:0000256" key="3">
    <source>
        <dbReference type="ARBA" id="ARBA00022723"/>
    </source>
</evidence>
<dbReference type="InterPro" id="IPR015422">
    <property type="entry name" value="PyrdxlP-dep_Trfase_small"/>
</dbReference>
<dbReference type="PANTHER" id="PTHR11601:SF50">
    <property type="entry name" value="CYSTEINE DESULFURASE ISCS 2-RELATED"/>
    <property type="match status" value="1"/>
</dbReference>
<dbReference type="Gene3D" id="1.10.260.50">
    <property type="match status" value="1"/>
</dbReference>
<gene>
    <name evidence="9" type="ORF">ERL59_10500</name>
</gene>
<dbReference type="InterPro" id="IPR016454">
    <property type="entry name" value="Cysteine_dSase"/>
</dbReference>
<evidence type="ECO:0000256" key="1">
    <source>
        <dbReference type="ARBA" id="ARBA00001933"/>
    </source>
</evidence>
<dbReference type="InterPro" id="IPR020578">
    <property type="entry name" value="Aminotrans_V_PyrdxlP_BS"/>
</dbReference>
<dbReference type="InterPro" id="IPR000192">
    <property type="entry name" value="Aminotrans_V_dom"/>
</dbReference>
<comment type="similarity">
    <text evidence="2">Belongs to the class-V pyridoxal-phosphate-dependent aminotransferase family. NifS/IscS subfamily.</text>
</comment>
<dbReference type="OrthoDB" id="9808002at2"/>
<dbReference type="InterPro" id="IPR015424">
    <property type="entry name" value="PyrdxlP-dep_Trfase"/>
</dbReference>
<dbReference type="Gene3D" id="3.40.640.10">
    <property type="entry name" value="Type I PLP-dependent aspartate aminotransferase-like (Major domain)"/>
    <property type="match status" value="1"/>
</dbReference>
<keyword evidence="10" id="KW-1185">Reference proteome</keyword>
<accession>A0A6N9Q3P2</accession>
<dbReference type="GO" id="GO:0051536">
    <property type="term" value="F:iron-sulfur cluster binding"/>
    <property type="evidence" value="ECO:0007669"/>
    <property type="project" value="UniProtKB-KW"/>
</dbReference>
<dbReference type="NCBIfam" id="NF002806">
    <property type="entry name" value="PRK02948.1"/>
    <property type="match status" value="1"/>
</dbReference>
<feature type="domain" description="Aminotransferase class V" evidence="8">
    <location>
        <begin position="5"/>
        <end position="368"/>
    </location>
</feature>
<evidence type="ECO:0000256" key="5">
    <source>
        <dbReference type="ARBA" id="ARBA00023004"/>
    </source>
</evidence>
<dbReference type="InterPro" id="IPR015421">
    <property type="entry name" value="PyrdxlP-dep_Trfase_major"/>
</dbReference>
<proteinExistence type="inferred from homology"/>
<keyword evidence="6" id="KW-0411">Iron-sulfur</keyword>
<comment type="caution">
    <text evidence="9">The sequence shown here is derived from an EMBL/GenBank/DDBJ whole genome shotgun (WGS) entry which is preliminary data.</text>
</comment>
<evidence type="ECO:0000313" key="9">
    <source>
        <dbReference type="EMBL" id="NBI29390.1"/>
    </source>
</evidence>
<keyword evidence="3" id="KW-0479">Metal-binding</keyword>
<dbReference type="GO" id="GO:0046872">
    <property type="term" value="F:metal ion binding"/>
    <property type="evidence" value="ECO:0007669"/>
    <property type="project" value="UniProtKB-KW"/>
</dbReference>
<dbReference type="AlphaFoldDB" id="A0A6N9Q3P2"/>
<dbReference type="GO" id="GO:0031071">
    <property type="term" value="F:cysteine desulfurase activity"/>
    <property type="evidence" value="ECO:0007669"/>
    <property type="project" value="UniProtKB-ARBA"/>
</dbReference>
<name>A0A6N9Q3P2_9BACL</name>
<evidence type="ECO:0000256" key="2">
    <source>
        <dbReference type="ARBA" id="ARBA00006490"/>
    </source>
</evidence>
<keyword evidence="4" id="KW-0663">Pyridoxal phosphate</keyword>
<dbReference type="FunFam" id="3.40.640.10:FF:000084">
    <property type="entry name" value="IscS-like cysteine desulfurase"/>
    <property type="match status" value="1"/>
</dbReference>
<evidence type="ECO:0000256" key="4">
    <source>
        <dbReference type="ARBA" id="ARBA00022898"/>
    </source>
</evidence>
<organism evidence="9 10">
    <name type="scientific">Chengkuizengella marina</name>
    <dbReference type="NCBI Taxonomy" id="2507566"/>
    <lineage>
        <taxon>Bacteria</taxon>
        <taxon>Bacillati</taxon>
        <taxon>Bacillota</taxon>
        <taxon>Bacilli</taxon>
        <taxon>Bacillales</taxon>
        <taxon>Paenibacillaceae</taxon>
        <taxon>Chengkuizengella</taxon>
    </lineage>
</organism>
<keyword evidence="5" id="KW-0408">Iron</keyword>
<evidence type="ECO:0000256" key="6">
    <source>
        <dbReference type="ARBA" id="ARBA00023014"/>
    </source>
</evidence>
<evidence type="ECO:0000313" key="10">
    <source>
        <dbReference type="Proteomes" id="UP000448943"/>
    </source>
</evidence>
<dbReference type="Pfam" id="PF00266">
    <property type="entry name" value="Aminotran_5"/>
    <property type="match status" value="1"/>
</dbReference>
<protein>
    <submittedName>
        <fullName evidence="9">Cysteine desulfurase</fullName>
    </submittedName>
</protein>
<comment type="cofactor">
    <cofactor evidence="1 7">
        <name>pyridoxal 5'-phosphate</name>
        <dbReference type="ChEBI" id="CHEBI:597326"/>
    </cofactor>
</comment>